<protein>
    <submittedName>
        <fullName evidence="1">Uncharacterized protein</fullName>
    </submittedName>
</protein>
<gene>
    <name evidence="1" type="ordered locus">Pro_1458</name>
</gene>
<reference evidence="1 2" key="1">
    <citation type="journal article" date="2003" name="Proc. Natl. Acad. Sci. U.S.A.">
        <title>Genome sequence of the cyanobacterium Prochlorococcus marinus SS120, a nearly minimal oxyphototrophic genome.</title>
        <authorList>
            <person name="Dufresne A."/>
            <person name="Salanoubat M."/>
            <person name="Partensky F."/>
            <person name="Artiguenave F."/>
            <person name="Axmann I.M."/>
            <person name="Barbe V."/>
            <person name="Duprat S."/>
            <person name="Galperin M.Y."/>
            <person name="Koonin E.V."/>
            <person name="Le Gall F."/>
            <person name="Makarova K.S."/>
            <person name="Ostrowski M."/>
            <person name="Oztas S."/>
            <person name="Robert C."/>
            <person name="Rogozin I.B."/>
            <person name="Scanlan D.J."/>
            <person name="Tandeau de Marsac N."/>
            <person name="Weissenbach J."/>
            <person name="Wincker P."/>
            <person name="Wolf Y.I."/>
            <person name="Hess W.R."/>
        </authorList>
    </citation>
    <scope>NUCLEOTIDE SEQUENCE [LARGE SCALE GENOMIC DNA]</scope>
    <source>
        <strain evidence="2">SARG / CCMP1375 / SS120</strain>
    </source>
</reference>
<dbReference type="Proteomes" id="UP000001420">
    <property type="component" value="Chromosome"/>
</dbReference>
<dbReference type="EMBL" id="AE017126">
    <property type="protein sequence ID" value="AAQ00502.1"/>
    <property type="molecule type" value="Genomic_DNA"/>
</dbReference>
<dbReference type="KEGG" id="pma:Pro_1458"/>
<dbReference type="AlphaFoldDB" id="Q7VAK4"/>
<sequence length="60" mass="6440">MYWFATKGLFGISPTTDQLIVVNLAAILIATTFNAPQKVIKWGGLIVAATTTTCAIWCGH</sequence>
<name>Q7VAK4_PROMA</name>
<dbReference type="OrthoDB" id="542030at2"/>
<dbReference type="HOGENOM" id="CLU_2938004_0_0_3"/>
<dbReference type="RefSeq" id="WP_011125609.1">
    <property type="nucleotide sequence ID" value="NC_005042.1"/>
</dbReference>
<accession>Q7VAK4</accession>
<dbReference type="PATRIC" id="fig|167539.5.peg.1532"/>
<organism evidence="1 2">
    <name type="scientific">Prochlorococcus marinus (strain SARG / CCMP1375 / SS120)</name>
    <dbReference type="NCBI Taxonomy" id="167539"/>
    <lineage>
        <taxon>Bacteria</taxon>
        <taxon>Bacillati</taxon>
        <taxon>Cyanobacteriota</taxon>
        <taxon>Cyanophyceae</taxon>
        <taxon>Synechococcales</taxon>
        <taxon>Prochlorococcaceae</taxon>
        <taxon>Prochlorococcus</taxon>
    </lineage>
</organism>
<proteinExistence type="predicted"/>
<dbReference type="EnsemblBacteria" id="AAQ00502">
    <property type="protein sequence ID" value="AAQ00502"/>
    <property type="gene ID" value="Pro_1458"/>
</dbReference>
<evidence type="ECO:0000313" key="1">
    <source>
        <dbReference type="EMBL" id="AAQ00502.1"/>
    </source>
</evidence>
<evidence type="ECO:0000313" key="2">
    <source>
        <dbReference type="Proteomes" id="UP000001420"/>
    </source>
</evidence>
<keyword evidence="2" id="KW-1185">Reference proteome</keyword>